<dbReference type="AlphaFoldDB" id="A0A855FQU0"/>
<evidence type="ECO:0000313" key="1">
    <source>
        <dbReference type="EMBL" id="PIT61845.1"/>
    </source>
</evidence>
<gene>
    <name evidence="1" type="ORF">BHC57_01760</name>
</gene>
<sequence>MNKIGKDELVVTSLLSILLDDTLEYYKTHLSDPSKSTNDNDPYARARSIITKLSDKDQEKIFNFLRIVIVDTMSTIFGTIDGSCFPLNISGDFILEYDGDEIQGSLQDELIAKAEEIGVYD</sequence>
<organism evidence="1 2">
    <name type="scientific">Snodgrassella alvi</name>
    <dbReference type="NCBI Taxonomy" id="1196083"/>
    <lineage>
        <taxon>Bacteria</taxon>
        <taxon>Pseudomonadati</taxon>
        <taxon>Pseudomonadota</taxon>
        <taxon>Betaproteobacteria</taxon>
        <taxon>Neisseriales</taxon>
        <taxon>Neisseriaceae</taxon>
        <taxon>Snodgrassella</taxon>
    </lineage>
</organism>
<comment type="caution">
    <text evidence="1">The sequence shown here is derived from an EMBL/GenBank/DDBJ whole genome shotgun (WGS) entry which is preliminary data.</text>
</comment>
<reference evidence="1 2" key="1">
    <citation type="journal article" date="2017" name="MBio">
        <title>Type VI secretion-mediated competition in the bee gut microbiome.</title>
        <authorList>
            <person name="Steele M.I."/>
            <person name="Kwong W.K."/>
            <person name="Powell J.E."/>
            <person name="Whiteley M."/>
            <person name="Moran N.A."/>
        </authorList>
    </citation>
    <scope>NUCLEOTIDE SEQUENCE [LARGE SCALE GENOMIC DNA]</scope>
    <source>
        <strain evidence="1 2">HK3</strain>
    </source>
</reference>
<dbReference type="RefSeq" id="WP_218964658.1">
    <property type="nucleotide sequence ID" value="NZ_MDUZ01000100.1"/>
</dbReference>
<accession>A0A855FQU0</accession>
<proteinExistence type="predicted"/>
<dbReference type="Proteomes" id="UP000230463">
    <property type="component" value="Unassembled WGS sequence"/>
</dbReference>
<name>A0A855FQU0_9NEIS</name>
<protein>
    <submittedName>
        <fullName evidence="1">Uncharacterized protein</fullName>
    </submittedName>
</protein>
<evidence type="ECO:0000313" key="2">
    <source>
        <dbReference type="Proteomes" id="UP000230463"/>
    </source>
</evidence>
<dbReference type="EMBL" id="MEIU01000014">
    <property type="protein sequence ID" value="PIT61845.1"/>
    <property type="molecule type" value="Genomic_DNA"/>
</dbReference>